<name>A0AA87RE57_9MICO</name>
<evidence type="ECO:0008006" key="3">
    <source>
        <dbReference type="Google" id="ProtNLM"/>
    </source>
</evidence>
<dbReference type="AlphaFoldDB" id="A0AA87RE57"/>
<protein>
    <recommendedName>
        <fullName evidence="3">DUF4262 domain-containing protein</fullName>
    </recommendedName>
</protein>
<accession>A0AA87RE57</accession>
<gene>
    <name evidence="1" type="ORF">ABA31_27610</name>
</gene>
<dbReference type="EMBL" id="BJUU01000026">
    <property type="protein sequence ID" value="GEK81410.1"/>
    <property type="molecule type" value="Genomic_DNA"/>
</dbReference>
<dbReference type="InterPro" id="IPR025358">
    <property type="entry name" value="DUF4262"/>
</dbReference>
<dbReference type="Pfam" id="PF14081">
    <property type="entry name" value="DUF4262"/>
    <property type="match status" value="1"/>
</dbReference>
<organism evidence="1 2">
    <name type="scientific">Agrococcus baldri</name>
    <dbReference type="NCBI Taxonomy" id="153730"/>
    <lineage>
        <taxon>Bacteria</taxon>
        <taxon>Bacillati</taxon>
        <taxon>Actinomycetota</taxon>
        <taxon>Actinomycetes</taxon>
        <taxon>Micrococcales</taxon>
        <taxon>Microbacteriaceae</taxon>
        <taxon>Agrococcus</taxon>
    </lineage>
</organism>
<sequence length="168" mass="18670">MGCAYGAVMPHRSDAQTLAWLDQQDRRTTEIIRAHGWAVEYIFGEANSPPFAYTIGLFGLGHPELIVFGLDSGSAMRILNMLAERVEANQDLRPGEIAELEGTSTRIRVDPFPHPERALFAANRFYQRPDEASVPALQITWDVDGAFPGEPEYSLPAWLQPAPGKYRG</sequence>
<reference evidence="1 2" key="1">
    <citation type="submission" date="2019-07" db="EMBL/GenBank/DDBJ databases">
        <title>Whole genome shotgun sequence of Agrococcus baldri NBRC 103055.</title>
        <authorList>
            <person name="Hosoyama A."/>
            <person name="Uohara A."/>
            <person name="Ohji S."/>
            <person name="Ichikawa N."/>
        </authorList>
    </citation>
    <scope>NUCLEOTIDE SEQUENCE [LARGE SCALE GENOMIC DNA]</scope>
    <source>
        <strain evidence="1 2">NBRC 103055</strain>
    </source>
</reference>
<evidence type="ECO:0000313" key="2">
    <source>
        <dbReference type="Proteomes" id="UP000321749"/>
    </source>
</evidence>
<proteinExistence type="predicted"/>
<comment type="caution">
    <text evidence="1">The sequence shown here is derived from an EMBL/GenBank/DDBJ whole genome shotgun (WGS) entry which is preliminary data.</text>
</comment>
<evidence type="ECO:0000313" key="1">
    <source>
        <dbReference type="EMBL" id="GEK81410.1"/>
    </source>
</evidence>
<keyword evidence="2" id="KW-1185">Reference proteome</keyword>
<dbReference type="Proteomes" id="UP000321749">
    <property type="component" value="Unassembled WGS sequence"/>
</dbReference>